<proteinExistence type="predicted"/>
<reference evidence="2" key="1">
    <citation type="submission" date="2023-07" db="EMBL/GenBank/DDBJ databases">
        <title>Gilvimarinus algae sp. nov., isolated from the surface of Kelp.</title>
        <authorList>
            <person name="Sun Y.Y."/>
            <person name="Gong Y."/>
            <person name="Du Z.J."/>
        </authorList>
    </citation>
    <scope>NUCLEOTIDE SEQUENCE</scope>
    <source>
        <strain evidence="2">SDUM040014</strain>
    </source>
</reference>
<sequence>MSPSAWKTPPRQRGFLLPVAVFLLVAMGLLALALWRTTAGSNLSAVQEVISVQSFYAAESGAQRAMAQLFFPNGDIRQQIDQRCAAMPLAISFTVTGLNQCSAQVSCLCRYDDASACDPTVDANYGPTGDTAASFYQLTSVGRCGSGDVSAVRRVEVEAYAGQ</sequence>
<accession>A0ABT8THE2</accession>
<evidence type="ECO:0000259" key="1">
    <source>
        <dbReference type="Pfam" id="PF14341"/>
    </source>
</evidence>
<organism evidence="2 3">
    <name type="scientific">Gilvimarinus algae</name>
    <dbReference type="NCBI Taxonomy" id="3058037"/>
    <lineage>
        <taxon>Bacteria</taxon>
        <taxon>Pseudomonadati</taxon>
        <taxon>Pseudomonadota</taxon>
        <taxon>Gammaproteobacteria</taxon>
        <taxon>Cellvibrionales</taxon>
        <taxon>Cellvibrionaceae</taxon>
        <taxon>Gilvimarinus</taxon>
    </lineage>
</organism>
<dbReference type="RefSeq" id="WP_302713608.1">
    <property type="nucleotide sequence ID" value="NZ_JAULRT010000059.1"/>
</dbReference>
<feature type="domain" description="Type 4 fimbrial biogenesis protein PilX N-terminal" evidence="1">
    <location>
        <begin position="19"/>
        <end position="61"/>
    </location>
</feature>
<protein>
    <submittedName>
        <fullName evidence="2">Pilus assembly PilX N-terminal domain-containing protein</fullName>
    </submittedName>
</protein>
<evidence type="ECO:0000313" key="3">
    <source>
        <dbReference type="Proteomes" id="UP001168380"/>
    </source>
</evidence>
<dbReference type="EMBL" id="JAULRT010000059">
    <property type="protein sequence ID" value="MDO3383005.1"/>
    <property type="molecule type" value="Genomic_DNA"/>
</dbReference>
<dbReference type="Pfam" id="PF14341">
    <property type="entry name" value="PilX_N"/>
    <property type="match status" value="1"/>
</dbReference>
<keyword evidence="3" id="KW-1185">Reference proteome</keyword>
<name>A0ABT8THE2_9GAMM</name>
<gene>
    <name evidence="2" type="ORF">QWI16_12570</name>
</gene>
<comment type="caution">
    <text evidence="2">The sequence shown here is derived from an EMBL/GenBank/DDBJ whole genome shotgun (WGS) entry which is preliminary data.</text>
</comment>
<dbReference type="InterPro" id="IPR025746">
    <property type="entry name" value="PilX_N_dom"/>
</dbReference>
<dbReference type="Proteomes" id="UP001168380">
    <property type="component" value="Unassembled WGS sequence"/>
</dbReference>
<evidence type="ECO:0000313" key="2">
    <source>
        <dbReference type="EMBL" id="MDO3383005.1"/>
    </source>
</evidence>